<feature type="domain" description="Secretion system C-terminal sorting" evidence="2">
    <location>
        <begin position="481"/>
        <end position="544"/>
    </location>
</feature>
<dbReference type="PANTHER" id="PTHR42754:SF1">
    <property type="entry name" value="LIPOPROTEIN"/>
    <property type="match status" value="1"/>
</dbReference>
<sequence length="556" mass="60724">MKNKLTYLTIAAFLSHFGYSQDIQWEKSYGGKHSEYLFDAVPTPDYGFILAGSSLSNKTGNKTEEGNGNLDYWIWKMDEKGDLDWQKSFGGTGADLLQSVRLTSDGGYILAGTSDSGGGAQKKEDRYGQQDYWIIKLNAMGNVQWERTIGGIGEDRVTGVIQTKDGGYFIGGSSSSPIGRPKKGIPEPGGAPILKNEAGRGNLDYWVLKLDPKGNLEWQRTLGGQHADVLEGFEQTRDGGFILGGYSNSPATLDSGRAGDKEKDPIGNGDFWIVKLDAKGQLEWQQTLGGEGEDHLYSIHQALDGNYIAGGSSNSASISGGAGARDMDFLLIKINETGEVIWSRTYDYGKQDILISVTENTDQTMLLGGYSKSPMTHTALQKKKEKEGINDYIALKVSSEGEVLWDATVGSNGEDILKKLVKTRDGGYLLAGTSTPAVPKGMAVKTASRDRNSAIGRSDFWVVKLRDKDKKEEKKRAIEAFPNPAVQYTNVVVGYEFKSGTCTIFDLAGRQLQEFEITDRTVPVDLGSYPEGIYVIQIRTEIQSDGIKVVKALNKE</sequence>
<dbReference type="EMBL" id="JBHSQB010000005">
    <property type="protein sequence ID" value="MFC6096431.1"/>
    <property type="molecule type" value="Genomic_DNA"/>
</dbReference>
<reference evidence="4" key="1">
    <citation type="journal article" date="2019" name="Int. J. Syst. Evol. Microbiol.">
        <title>The Global Catalogue of Microorganisms (GCM) 10K type strain sequencing project: providing services to taxonomists for standard genome sequencing and annotation.</title>
        <authorList>
            <consortium name="The Broad Institute Genomics Platform"/>
            <consortium name="The Broad Institute Genome Sequencing Center for Infectious Disease"/>
            <person name="Wu L."/>
            <person name="Ma J."/>
        </authorList>
    </citation>
    <scope>NUCLEOTIDE SEQUENCE [LARGE SCALE GENOMIC DNA]</scope>
    <source>
        <strain evidence="4">CCUG 49679</strain>
    </source>
</reference>
<dbReference type="Pfam" id="PF18962">
    <property type="entry name" value="Por_Secre_tail"/>
    <property type="match status" value="1"/>
</dbReference>
<proteinExistence type="predicted"/>
<dbReference type="InterPro" id="IPR026444">
    <property type="entry name" value="Secre_tail"/>
</dbReference>
<dbReference type="SUPFAM" id="SSF50998">
    <property type="entry name" value="Quinoprotein alcohol dehydrogenase-like"/>
    <property type="match status" value="1"/>
</dbReference>
<evidence type="ECO:0000259" key="2">
    <source>
        <dbReference type="Pfam" id="PF18962"/>
    </source>
</evidence>
<accession>A0ABW1PNA9</accession>
<keyword evidence="4" id="KW-1185">Reference proteome</keyword>
<evidence type="ECO:0000313" key="3">
    <source>
        <dbReference type="EMBL" id="MFC6096431.1"/>
    </source>
</evidence>
<dbReference type="NCBIfam" id="TIGR04183">
    <property type="entry name" value="Por_Secre_tail"/>
    <property type="match status" value="1"/>
</dbReference>
<dbReference type="InterPro" id="IPR011047">
    <property type="entry name" value="Quinoprotein_ADH-like_sf"/>
</dbReference>
<gene>
    <name evidence="3" type="ORF">ACFPVY_07205</name>
</gene>
<dbReference type="Proteomes" id="UP001596287">
    <property type="component" value="Unassembled WGS sequence"/>
</dbReference>
<evidence type="ECO:0000313" key="4">
    <source>
        <dbReference type="Proteomes" id="UP001596287"/>
    </source>
</evidence>
<protein>
    <submittedName>
        <fullName evidence="3">T9SS type A sorting domain-containing protein</fullName>
    </submittedName>
</protein>
<comment type="caution">
    <text evidence="3">The sequence shown here is derived from an EMBL/GenBank/DDBJ whole genome shotgun (WGS) entry which is preliminary data.</text>
</comment>
<organism evidence="3 4">
    <name type="scientific">Flavobacterium qiangtangense</name>
    <dbReference type="NCBI Taxonomy" id="1442595"/>
    <lineage>
        <taxon>Bacteria</taxon>
        <taxon>Pseudomonadati</taxon>
        <taxon>Bacteroidota</taxon>
        <taxon>Flavobacteriia</taxon>
        <taxon>Flavobacteriales</taxon>
        <taxon>Flavobacteriaceae</taxon>
        <taxon>Flavobacterium</taxon>
    </lineage>
</organism>
<name>A0ABW1PNA9_9FLAO</name>
<keyword evidence="1" id="KW-0732">Signal</keyword>
<evidence type="ECO:0000256" key="1">
    <source>
        <dbReference type="ARBA" id="ARBA00022729"/>
    </source>
</evidence>
<dbReference type="RefSeq" id="WP_379791298.1">
    <property type="nucleotide sequence ID" value="NZ_JBHSQB010000005.1"/>
</dbReference>
<dbReference type="PANTHER" id="PTHR42754">
    <property type="entry name" value="ENDOGLUCANASE"/>
    <property type="match status" value="1"/>
</dbReference>